<dbReference type="PANTHER" id="PTHR11544">
    <property type="entry name" value="COLD SHOCK DOMAIN CONTAINING PROTEINS"/>
    <property type="match status" value="1"/>
</dbReference>
<dbReference type="InterPro" id="IPR050181">
    <property type="entry name" value="Cold_shock_domain"/>
</dbReference>
<evidence type="ECO:0000313" key="4">
    <source>
        <dbReference type="EMBL" id="MEJ6400789.1"/>
    </source>
</evidence>
<reference evidence="4 5" key="1">
    <citation type="submission" date="2023-10" db="EMBL/GenBank/DDBJ databases">
        <title>Nicoliella lavandulae sp. nov. isolated from Lavandula angustifolia flowers.</title>
        <authorList>
            <person name="Alcantara C."/>
            <person name="Zuniga M."/>
            <person name="Landete J.M."/>
            <person name="Monedero V."/>
        </authorList>
    </citation>
    <scope>NUCLEOTIDE SEQUENCE [LARGE SCALE GENOMIC DNA]</scope>
    <source>
        <strain evidence="4 5">Es01</strain>
    </source>
</reference>
<evidence type="ECO:0000256" key="1">
    <source>
        <dbReference type="ARBA" id="ARBA00004496"/>
    </source>
</evidence>
<keyword evidence="5" id="KW-1185">Reference proteome</keyword>
<comment type="caution">
    <text evidence="4">The sequence shown here is derived from an EMBL/GenBank/DDBJ whole genome shotgun (WGS) entry which is preliminary data.</text>
</comment>
<dbReference type="Gene3D" id="2.40.50.140">
    <property type="entry name" value="Nucleic acid-binding proteins"/>
    <property type="match status" value="1"/>
</dbReference>
<evidence type="ECO:0000259" key="3">
    <source>
        <dbReference type="PROSITE" id="PS51857"/>
    </source>
</evidence>
<dbReference type="Pfam" id="PF00313">
    <property type="entry name" value="CSD"/>
    <property type="match status" value="1"/>
</dbReference>
<proteinExistence type="predicted"/>
<sequence>MLIGTVKEYDKDKGYGYIKEADKNKLFVHFSAIVGDGFRTLTPGEKVQYVVVDGQKGPQAAKVQPIESD</sequence>
<protein>
    <submittedName>
        <fullName evidence="4">Cold shock domain-containing protein</fullName>
    </submittedName>
</protein>
<gene>
    <name evidence="4" type="ORF">R4146_06390</name>
</gene>
<evidence type="ECO:0000313" key="5">
    <source>
        <dbReference type="Proteomes" id="UP001370590"/>
    </source>
</evidence>
<dbReference type="InterPro" id="IPR011129">
    <property type="entry name" value="CSD"/>
</dbReference>
<comment type="subcellular location">
    <subcellularLocation>
        <location evidence="1">Cytoplasm</location>
    </subcellularLocation>
</comment>
<dbReference type="SUPFAM" id="SSF50249">
    <property type="entry name" value="Nucleic acid-binding proteins"/>
    <property type="match status" value="1"/>
</dbReference>
<accession>A0ABU8SLQ5</accession>
<dbReference type="PRINTS" id="PR00050">
    <property type="entry name" value="COLDSHOCK"/>
</dbReference>
<keyword evidence="2" id="KW-0963">Cytoplasm</keyword>
<evidence type="ECO:0000256" key="2">
    <source>
        <dbReference type="ARBA" id="ARBA00022490"/>
    </source>
</evidence>
<dbReference type="InterPro" id="IPR012156">
    <property type="entry name" value="Cold_shock_CspA"/>
</dbReference>
<dbReference type="EMBL" id="JAWMWH010000001">
    <property type="protein sequence ID" value="MEJ6400789.1"/>
    <property type="molecule type" value="Genomic_DNA"/>
</dbReference>
<dbReference type="PIRSF" id="PIRSF002599">
    <property type="entry name" value="Cold_shock_A"/>
    <property type="match status" value="1"/>
</dbReference>
<dbReference type="InterPro" id="IPR012340">
    <property type="entry name" value="NA-bd_OB-fold"/>
</dbReference>
<dbReference type="InterPro" id="IPR002059">
    <property type="entry name" value="CSP_DNA-bd"/>
</dbReference>
<feature type="domain" description="CSD" evidence="3">
    <location>
        <begin position="1"/>
        <end position="65"/>
    </location>
</feature>
<organism evidence="4 5">
    <name type="scientific">Nicoliella lavandulae</name>
    <dbReference type="NCBI Taxonomy" id="3082954"/>
    <lineage>
        <taxon>Bacteria</taxon>
        <taxon>Bacillati</taxon>
        <taxon>Bacillota</taxon>
        <taxon>Bacilli</taxon>
        <taxon>Lactobacillales</taxon>
        <taxon>Lactobacillaceae</taxon>
        <taxon>Nicoliella</taxon>
    </lineage>
</organism>
<dbReference type="SMART" id="SM00357">
    <property type="entry name" value="CSP"/>
    <property type="match status" value="1"/>
</dbReference>
<dbReference type="PROSITE" id="PS51857">
    <property type="entry name" value="CSD_2"/>
    <property type="match status" value="1"/>
</dbReference>
<dbReference type="Proteomes" id="UP001370590">
    <property type="component" value="Unassembled WGS sequence"/>
</dbReference>
<name>A0ABU8SLQ5_9LACO</name>